<evidence type="ECO:0000313" key="6">
    <source>
        <dbReference type="EMBL" id="EAI8858493.1"/>
    </source>
</evidence>
<accession>A0A5L4IDN6</accession>
<dbReference type="InterPro" id="IPR027417">
    <property type="entry name" value="P-loop_NTPase"/>
</dbReference>
<dbReference type="Gene3D" id="3.40.50.300">
    <property type="entry name" value="P-loop containing nucleotide triphosphate hydrolases"/>
    <property type="match status" value="1"/>
</dbReference>
<evidence type="ECO:0000259" key="4">
    <source>
        <dbReference type="PROSITE" id="PS50893"/>
    </source>
</evidence>
<dbReference type="OMA" id="HEPWLRA"/>
<dbReference type="SUPFAM" id="SSF52540">
    <property type="entry name" value="P-loop containing nucleoside triphosphate hydrolases"/>
    <property type="match status" value="1"/>
</dbReference>
<dbReference type="Pfam" id="PF00005">
    <property type="entry name" value="ABC_tran"/>
    <property type="match status" value="1"/>
</dbReference>
<dbReference type="GO" id="GO:0005524">
    <property type="term" value="F:ATP binding"/>
    <property type="evidence" value="ECO:0007669"/>
    <property type="project" value="UniProtKB-KW"/>
</dbReference>
<dbReference type="InterPro" id="IPR017871">
    <property type="entry name" value="ABC_transporter-like_CS"/>
</dbReference>
<dbReference type="PANTHER" id="PTHR42939:SF1">
    <property type="entry name" value="ABC TRANSPORTER ATP-BINDING PROTEIN ALBC-RELATED"/>
    <property type="match status" value="1"/>
</dbReference>
<dbReference type="Proteomes" id="UP000557842">
    <property type="component" value="Unassembled WGS sequence"/>
</dbReference>
<evidence type="ECO:0000256" key="2">
    <source>
        <dbReference type="ARBA" id="ARBA00022741"/>
    </source>
</evidence>
<evidence type="ECO:0000313" key="5">
    <source>
        <dbReference type="EMBL" id="EAI5408472.1"/>
    </source>
</evidence>
<comment type="caution">
    <text evidence="6">The sequence shown here is derived from an EMBL/GenBank/DDBJ whole genome shotgun (WGS) entry which is preliminary data.</text>
</comment>
<dbReference type="AlphaFoldDB" id="A0A5L4IDN6"/>
<gene>
    <name evidence="5" type="ORF">BVH53_07135</name>
    <name evidence="6" type="ORF">CX802_01340</name>
</gene>
<dbReference type="RefSeq" id="WP_002848671.1">
    <property type="nucleotide sequence ID" value="NZ_AABUZP020000024.1"/>
</dbReference>
<organism evidence="6 7">
    <name type="scientific">Campylobacter fetus</name>
    <dbReference type="NCBI Taxonomy" id="196"/>
    <lineage>
        <taxon>Bacteria</taxon>
        <taxon>Pseudomonadati</taxon>
        <taxon>Campylobacterota</taxon>
        <taxon>Epsilonproteobacteria</taxon>
        <taxon>Campylobacterales</taxon>
        <taxon>Campylobacteraceae</taxon>
        <taxon>Campylobacter</taxon>
    </lineage>
</organism>
<dbReference type="SMART" id="SM00382">
    <property type="entry name" value="AAA"/>
    <property type="match status" value="1"/>
</dbReference>
<dbReference type="PROSITE" id="PS50893">
    <property type="entry name" value="ABC_TRANSPORTER_2"/>
    <property type="match status" value="1"/>
</dbReference>
<reference evidence="6 7" key="1">
    <citation type="submission" date="2018-06" db="EMBL/GenBank/DDBJ databases">
        <authorList>
            <consortium name="PulseNet: The National Subtyping Network for Foodborne Disease Surveillance"/>
            <person name="Tarr C.L."/>
            <person name="Trees E."/>
            <person name="Katz L.S."/>
            <person name="Carleton-Romer H.A."/>
            <person name="Stroika S."/>
            <person name="Kucerova Z."/>
            <person name="Roache K.F."/>
            <person name="Sabol A.L."/>
            <person name="Besser J."/>
            <person name="Gerner-Smidt P."/>
        </authorList>
    </citation>
    <scope>NUCLEOTIDE SEQUENCE [LARGE SCALE GENOMIC DNA]</scope>
    <source>
        <strain evidence="5 8">2016D-0221</strain>
        <strain evidence="6 7">PNUSAC001503</strain>
    </source>
</reference>
<feature type="domain" description="ABC transporter" evidence="4">
    <location>
        <begin position="2"/>
        <end position="217"/>
    </location>
</feature>
<evidence type="ECO:0000313" key="7">
    <source>
        <dbReference type="Proteomes" id="UP000535509"/>
    </source>
</evidence>
<dbReference type="CDD" id="cd03230">
    <property type="entry name" value="ABC_DR_subfamily_A"/>
    <property type="match status" value="1"/>
</dbReference>
<dbReference type="Proteomes" id="UP000535509">
    <property type="component" value="Unassembled WGS sequence"/>
</dbReference>
<proteinExistence type="predicted"/>
<keyword evidence="1" id="KW-0813">Transport</keyword>
<dbReference type="InterPro" id="IPR003439">
    <property type="entry name" value="ABC_transporter-like_ATP-bd"/>
</dbReference>
<keyword evidence="2" id="KW-0547">Nucleotide-binding</keyword>
<evidence type="ECO:0000256" key="3">
    <source>
        <dbReference type="ARBA" id="ARBA00022840"/>
    </source>
</evidence>
<evidence type="ECO:0000313" key="8">
    <source>
        <dbReference type="Proteomes" id="UP000557842"/>
    </source>
</evidence>
<evidence type="ECO:0000256" key="1">
    <source>
        <dbReference type="ARBA" id="ARBA00022448"/>
    </source>
</evidence>
<dbReference type="EMBL" id="AABTCC010000002">
    <property type="protein sequence ID" value="EAI8858493.1"/>
    <property type="molecule type" value="Genomic_DNA"/>
</dbReference>
<name>A0A5L4IDN6_CAMFE</name>
<dbReference type="InterPro" id="IPR003593">
    <property type="entry name" value="AAA+_ATPase"/>
</dbReference>
<protein>
    <submittedName>
        <fullName evidence="6">ABC transporter ATP-binding protein</fullName>
    </submittedName>
</protein>
<dbReference type="InterPro" id="IPR051782">
    <property type="entry name" value="ABC_Transporter_VariousFunc"/>
</dbReference>
<keyword evidence="7" id="KW-1185">Reference proteome</keyword>
<dbReference type="GeneID" id="61064291"/>
<dbReference type="GO" id="GO:0016887">
    <property type="term" value="F:ATP hydrolysis activity"/>
    <property type="evidence" value="ECO:0007669"/>
    <property type="project" value="InterPro"/>
</dbReference>
<sequence>MINLKNVTKKFGAVSVLDCVNLDIDDAKKVLIIGQNGAGKTTLMKTILGEILLNSGEVLINGVNPAKNRKKALSYISFVPQNPPPLKLSVGELCDYSISSSGSNLDDIKTYLKALNLDFDKEDKKPFHKLSGGMKQKILIAIALARNGDILMFDEPTANLDPEARECFLNLLSDKFKEKTIIFISHRLSEVRGIVECVVEMDLGRITSIKDLSKEDR</sequence>
<dbReference type="EMBL" id="AABQDW010000012">
    <property type="protein sequence ID" value="EAI5408472.1"/>
    <property type="molecule type" value="Genomic_DNA"/>
</dbReference>
<keyword evidence="3 6" id="KW-0067">ATP-binding</keyword>
<dbReference type="PROSITE" id="PS00211">
    <property type="entry name" value="ABC_TRANSPORTER_1"/>
    <property type="match status" value="1"/>
</dbReference>
<dbReference type="PANTHER" id="PTHR42939">
    <property type="entry name" value="ABC TRANSPORTER ATP-BINDING PROTEIN ALBC-RELATED"/>
    <property type="match status" value="1"/>
</dbReference>